<dbReference type="InterPro" id="IPR050109">
    <property type="entry name" value="HTH-type_TetR-like_transc_reg"/>
</dbReference>
<comment type="caution">
    <text evidence="7">The sequence shown here is derived from an EMBL/GenBank/DDBJ whole genome shotgun (WGS) entry which is preliminary data.</text>
</comment>
<dbReference type="SUPFAM" id="SSF46689">
    <property type="entry name" value="Homeodomain-like"/>
    <property type="match status" value="1"/>
</dbReference>
<feature type="domain" description="HTH tetR-type" evidence="6">
    <location>
        <begin position="17"/>
        <end position="77"/>
    </location>
</feature>
<protein>
    <submittedName>
        <fullName evidence="7">TetR/AcrR family transcriptional regulator</fullName>
    </submittedName>
</protein>
<dbReference type="InterPro" id="IPR009057">
    <property type="entry name" value="Homeodomain-like_sf"/>
</dbReference>
<dbReference type="InterPro" id="IPR001647">
    <property type="entry name" value="HTH_TetR"/>
</dbReference>
<dbReference type="RefSeq" id="WP_378751614.1">
    <property type="nucleotide sequence ID" value="NZ_JBHSSV010000006.1"/>
</dbReference>
<evidence type="ECO:0000256" key="5">
    <source>
        <dbReference type="SAM" id="MobiDB-lite"/>
    </source>
</evidence>
<evidence type="ECO:0000313" key="8">
    <source>
        <dbReference type="Proteomes" id="UP001597042"/>
    </source>
</evidence>
<feature type="compositionally biased region" description="Basic and acidic residues" evidence="5">
    <location>
        <begin position="212"/>
        <end position="231"/>
    </location>
</feature>
<dbReference type="PANTHER" id="PTHR30055:SF234">
    <property type="entry name" value="HTH-TYPE TRANSCRIPTIONAL REGULATOR BETI"/>
    <property type="match status" value="1"/>
</dbReference>
<gene>
    <name evidence="7" type="ORF">ACFQZV_01600</name>
</gene>
<dbReference type="PANTHER" id="PTHR30055">
    <property type="entry name" value="HTH-TYPE TRANSCRIPTIONAL REGULATOR RUTR"/>
    <property type="match status" value="1"/>
</dbReference>
<accession>A0ABW2ZN18</accession>
<keyword evidence="8" id="KW-1185">Reference proteome</keyword>
<dbReference type="Proteomes" id="UP001597042">
    <property type="component" value="Unassembled WGS sequence"/>
</dbReference>
<feature type="region of interest" description="Disordered" evidence="5">
    <location>
        <begin position="204"/>
        <end position="231"/>
    </location>
</feature>
<name>A0ABW2ZN18_9MICO</name>
<keyword evidence="3" id="KW-0804">Transcription</keyword>
<reference evidence="8" key="1">
    <citation type="journal article" date="2019" name="Int. J. Syst. Evol. Microbiol.">
        <title>The Global Catalogue of Microorganisms (GCM) 10K type strain sequencing project: providing services to taxonomists for standard genome sequencing and annotation.</title>
        <authorList>
            <consortium name="The Broad Institute Genomics Platform"/>
            <consortium name="The Broad Institute Genome Sequencing Center for Infectious Disease"/>
            <person name="Wu L."/>
            <person name="Ma J."/>
        </authorList>
    </citation>
    <scope>NUCLEOTIDE SEQUENCE [LARGE SCALE GENOMIC DNA]</scope>
    <source>
        <strain evidence="8">CCUG 50754</strain>
    </source>
</reference>
<evidence type="ECO:0000259" key="6">
    <source>
        <dbReference type="PROSITE" id="PS50977"/>
    </source>
</evidence>
<keyword evidence="2 4" id="KW-0238">DNA-binding</keyword>
<dbReference type="PROSITE" id="PS50977">
    <property type="entry name" value="HTH_TETR_2"/>
    <property type="match status" value="1"/>
</dbReference>
<dbReference type="Gene3D" id="1.10.357.10">
    <property type="entry name" value="Tetracycline Repressor, domain 2"/>
    <property type="match status" value="1"/>
</dbReference>
<evidence type="ECO:0000313" key="7">
    <source>
        <dbReference type="EMBL" id="MFD0779991.1"/>
    </source>
</evidence>
<evidence type="ECO:0000256" key="2">
    <source>
        <dbReference type="ARBA" id="ARBA00023125"/>
    </source>
</evidence>
<feature type="DNA-binding region" description="H-T-H motif" evidence="4">
    <location>
        <begin position="40"/>
        <end position="59"/>
    </location>
</feature>
<proteinExistence type="predicted"/>
<dbReference type="Pfam" id="PF00440">
    <property type="entry name" value="TetR_N"/>
    <property type="match status" value="1"/>
</dbReference>
<dbReference type="SUPFAM" id="SSF48498">
    <property type="entry name" value="Tetracyclin repressor-like, C-terminal domain"/>
    <property type="match status" value="1"/>
</dbReference>
<evidence type="ECO:0000256" key="3">
    <source>
        <dbReference type="ARBA" id="ARBA00023163"/>
    </source>
</evidence>
<organism evidence="7 8">
    <name type="scientific">Microbacterium koreense</name>
    <dbReference type="NCBI Taxonomy" id="323761"/>
    <lineage>
        <taxon>Bacteria</taxon>
        <taxon>Bacillati</taxon>
        <taxon>Actinomycetota</taxon>
        <taxon>Actinomycetes</taxon>
        <taxon>Micrococcales</taxon>
        <taxon>Microbacteriaceae</taxon>
        <taxon>Microbacterium</taxon>
    </lineage>
</organism>
<dbReference type="InterPro" id="IPR036271">
    <property type="entry name" value="Tet_transcr_reg_TetR-rel_C_sf"/>
</dbReference>
<evidence type="ECO:0000256" key="4">
    <source>
        <dbReference type="PROSITE-ProRule" id="PRU00335"/>
    </source>
</evidence>
<keyword evidence="1" id="KW-0805">Transcription regulation</keyword>
<sequence>MTADDGTGGAGMTEKKVSKKSKHLDAVIDQLMSTGINDLSLRELAAQIGTSHRVLIYHFTSKENLVNEVVHEVRRRERELFRQEEPSETTDLATALMAFFDHNISEGMRSYFRLFYEVWGIAQSKPEAYEPFLDGIVSVWVDSLAENFERAGYSPEFAVARATLVLATLRGLQLDLFTTQDEARVRAAFSGLVELIVNEARASTTVPLDPTGRTRESNTPPTEHHPNGEAP</sequence>
<dbReference type="EMBL" id="JBHTIM010000001">
    <property type="protein sequence ID" value="MFD0779991.1"/>
    <property type="molecule type" value="Genomic_DNA"/>
</dbReference>
<evidence type="ECO:0000256" key="1">
    <source>
        <dbReference type="ARBA" id="ARBA00023015"/>
    </source>
</evidence>